<dbReference type="InterPro" id="IPR013785">
    <property type="entry name" value="Aldolase_TIM"/>
</dbReference>
<dbReference type="PANTHER" id="PTHR48109:SF1">
    <property type="entry name" value="DIHYDROOROTATE DEHYDROGENASE (FUMARATE)"/>
    <property type="match status" value="1"/>
</dbReference>
<keyword evidence="8 9" id="KW-0560">Oxidoreductase</keyword>
<evidence type="ECO:0000259" key="10">
    <source>
        <dbReference type="Pfam" id="PF01180"/>
    </source>
</evidence>
<comment type="subcellular location">
    <subcellularLocation>
        <location evidence="1 9">Cytoplasm</location>
    </subcellularLocation>
</comment>
<dbReference type="GO" id="GO:0004152">
    <property type="term" value="F:dihydroorotate dehydrogenase activity"/>
    <property type="evidence" value="ECO:0007669"/>
    <property type="project" value="UniProtKB-UniRule"/>
</dbReference>
<evidence type="ECO:0000256" key="5">
    <source>
        <dbReference type="ARBA" id="ARBA00022630"/>
    </source>
</evidence>
<feature type="binding site" evidence="9">
    <location>
        <position position="166"/>
    </location>
    <ligand>
        <name>FMN</name>
        <dbReference type="ChEBI" id="CHEBI:58210"/>
    </ligand>
</feature>
<organism evidence="11">
    <name type="scientific">Thermodesulfovibrio obliviosus</name>
    <dbReference type="NCBI Taxonomy" id="3118332"/>
    <lineage>
        <taxon>Bacteria</taxon>
        <taxon>Pseudomonadati</taxon>
        <taxon>Nitrospirota</taxon>
        <taxon>Thermodesulfovibrionia</taxon>
        <taxon>Thermodesulfovibrionales</taxon>
        <taxon>Thermodesulfovibrionaceae</taxon>
        <taxon>Thermodesulfovibrio</taxon>
    </lineage>
</organism>
<evidence type="ECO:0000256" key="1">
    <source>
        <dbReference type="ARBA" id="ARBA00004496"/>
    </source>
</evidence>
<name>A0AAU8H0J1_9BACT</name>
<feature type="active site" description="Nucleophile" evidence="9">
    <location>
        <position position="131"/>
    </location>
</feature>
<evidence type="ECO:0000256" key="7">
    <source>
        <dbReference type="ARBA" id="ARBA00022975"/>
    </source>
</evidence>
<dbReference type="InterPro" id="IPR001295">
    <property type="entry name" value="Dihydroorotate_DH_CS"/>
</dbReference>
<feature type="binding site" evidence="9">
    <location>
        <position position="128"/>
    </location>
    <ligand>
        <name>substrate</name>
    </ligand>
</feature>
<evidence type="ECO:0000313" key="11">
    <source>
        <dbReference type="EMBL" id="XCH48195.1"/>
    </source>
</evidence>
<feature type="binding site" evidence="9">
    <location>
        <position position="46"/>
    </location>
    <ligand>
        <name>substrate</name>
    </ligand>
</feature>
<feature type="binding site" evidence="9">
    <location>
        <begin position="46"/>
        <end position="47"/>
    </location>
    <ligand>
        <name>FMN</name>
        <dbReference type="ChEBI" id="CHEBI:58210"/>
    </ligand>
</feature>
<dbReference type="GO" id="GO:0044205">
    <property type="term" value="P:'de novo' UMP biosynthetic process"/>
    <property type="evidence" value="ECO:0007669"/>
    <property type="project" value="UniProtKB-UniRule"/>
</dbReference>
<gene>
    <name evidence="9" type="primary">pyrD</name>
    <name evidence="11" type="ORF">V4D31_07605</name>
</gene>
<evidence type="ECO:0000256" key="9">
    <source>
        <dbReference type="HAMAP-Rule" id="MF_00224"/>
    </source>
</evidence>
<dbReference type="InterPro" id="IPR024920">
    <property type="entry name" value="Dihydroorotate_DH_1"/>
</dbReference>
<comment type="pathway">
    <text evidence="2 9">Pyrimidine metabolism; UMP biosynthesis via de novo pathway.</text>
</comment>
<accession>A0AAU8H0J1</accession>
<dbReference type="PANTHER" id="PTHR48109">
    <property type="entry name" value="DIHYDROOROTATE DEHYDROGENASE (QUINONE), MITOCHONDRIAL-RELATED"/>
    <property type="match status" value="1"/>
</dbReference>
<evidence type="ECO:0000256" key="3">
    <source>
        <dbReference type="ARBA" id="ARBA00008008"/>
    </source>
</evidence>
<comment type="similarity">
    <text evidence="3 9">Belongs to the dihydroorotate dehydrogenase family. Type 1 subfamily.</text>
</comment>
<feature type="binding site" evidence="9">
    <location>
        <position position="128"/>
    </location>
    <ligand>
        <name>FMN</name>
        <dbReference type="ChEBI" id="CHEBI:58210"/>
    </ligand>
</feature>
<dbReference type="SUPFAM" id="SSF51395">
    <property type="entry name" value="FMN-linked oxidoreductases"/>
    <property type="match status" value="1"/>
</dbReference>
<dbReference type="InterPro" id="IPR033888">
    <property type="entry name" value="DHOD_1B"/>
</dbReference>
<feature type="binding site" evidence="9">
    <location>
        <position position="217"/>
    </location>
    <ligand>
        <name>FMN</name>
        <dbReference type="ChEBI" id="CHEBI:58210"/>
    </ligand>
</feature>
<dbReference type="EMBL" id="CP144374">
    <property type="protein sequence ID" value="XCH48195.1"/>
    <property type="molecule type" value="Genomic_DNA"/>
</dbReference>
<feature type="binding site" evidence="9">
    <location>
        <begin position="265"/>
        <end position="266"/>
    </location>
    <ligand>
        <name>FMN</name>
        <dbReference type="ChEBI" id="CHEBI:58210"/>
    </ligand>
</feature>
<keyword evidence="6 9" id="KW-0288">FMN</keyword>
<dbReference type="AlphaFoldDB" id="A0AAU8H0J1"/>
<dbReference type="InterPro" id="IPR012135">
    <property type="entry name" value="Dihydroorotate_DH_1_2"/>
</dbReference>
<dbReference type="InterPro" id="IPR049622">
    <property type="entry name" value="Dihydroorotate_DH_I"/>
</dbReference>
<dbReference type="NCBIfam" id="TIGR01037">
    <property type="entry name" value="pyrD_sub1_fam"/>
    <property type="match status" value="1"/>
</dbReference>
<feature type="domain" description="Dihydroorotate dehydrogenase catalytic" evidence="10">
    <location>
        <begin position="5"/>
        <end position="286"/>
    </location>
</feature>
<dbReference type="HAMAP" id="MF_00224">
    <property type="entry name" value="DHO_dh_type1"/>
    <property type="match status" value="1"/>
</dbReference>
<comment type="cofactor">
    <cofactor evidence="9">
        <name>FMN</name>
        <dbReference type="ChEBI" id="CHEBI:58210"/>
    </cofactor>
    <text evidence="9">Binds 1 FMN per subunit.</text>
</comment>
<feature type="binding site" evidence="9">
    <location>
        <position position="100"/>
    </location>
    <ligand>
        <name>FMN</name>
        <dbReference type="ChEBI" id="CHEBI:58210"/>
    </ligand>
</feature>
<feature type="binding site" evidence="9">
    <location>
        <position position="191"/>
    </location>
    <ligand>
        <name>FMN</name>
        <dbReference type="ChEBI" id="CHEBI:58210"/>
    </ligand>
</feature>
<feature type="binding site" evidence="9">
    <location>
        <begin position="70"/>
        <end position="74"/>
    </location>
    <ligand>
        <name>substrate</name>
    </ligand>
</feature>
<comment type="function">
    <text evidence="9">Catalyzes the conversion of dihydroorotate to orotate.</text>
</comment>
<evidence type="ECO:0000256" key="4">
    <source>
        <dbReference type="ARBA" id="ARBA00022490"/>
    </source>
</evidence>
<feature type="binding site" evidence="9">
    <location>
        <begin position="243"/>
        <end position="244"/>
    </location>
    <ligand>
        <name>FMN</name>
        <dbReference type="ChEBI" id="CHEBI:58210"/>
    </ligand>
</feature>
<protein>
    <recommendedName>
        <fullName evidence="9">Dihydroorotate dehydrogenase</fullName>
        <shortName evidence="9">DHOD</shortName>
        <shortName evidence="9">DHODase</shortName>
        <shortName evidence="9">DHOdehase</shortName>
        <ecNumber evidence="9">1.3.-.-</ecNumber>
    </recommendedName>
</protein>
<dbReference type="InterPro" id="IPR005720">
    <property type="entry name" value="Dihydroorotate_DH_cat"/>
</dbReference>
<dbReference type="Pfam" id="PF01180">
    <property type="entry name" value="DHO_dh"/>
    <property type="match status" value="1"/>
</dbReference>
<sequence length="303" mass="32998">MMPSLEVKIGNVTFKNPVLTASGTFGYGLEYSQFVDLNLLGGIVVKGLSLQPKQGNPPPRIYETACGMINSIGLQNIGFEAFKKEKVPFLKKFNTNIIVNFFGEDLNEYIEMARLLDSLEEINALEMNVSCPNKDSKWRRMGLEPQLLKKAVKEVRASTKKTLIVKLSPQGDVALMAKICEDEGADAVSLINTFPAMVIDIKTRRSMLGTSTGGLSGPAIKPIALRAVWEASQAIKIPVIGIGGIVTAEDALQFLIVGARAIQVGTANFINPQSTIEIIEGIKQFLIAEKIKDINEIIGSFIQ</sequence>
<dbReference type="InterPro" id="IPR050074">
    <property type="entry name" value="DHO_dehydrogenase"/>
</dbReference>
<feature type="binding site" evidence="9">
    <location>
        <begin position="192"/>
        <end position="193"/>
    </location>
    <ligand>
        <name>substrate</name>
    </ligand>
</feature>
<reference evidence="11" key="1">
    <citation type="submission" date="2024-01" db="EMBL/GenBank/DDBJ databases">
        <title>The first autotrophic representatives of the genus Thermodesulfovibrio.</title>
        <authorList>
            <person name="Maltseva A.I."/>
            <person name="Elcheninov A.G."/>
            <person name="Kublanov I.V."/>
            <person name="Lebedinsky A.V."/>
            <person name="Frolov E.N."/>
        </authorList>
    </citation>
    <scope>NUCLEOTIDE SEQUENCE</scope>
    <source>
        <strain evidence="11">3462-1</strain>
    </source>
</reference>
<dbReference type="KEGG" id="tob:V4D31_07605"/>
<dbReference type="FunFam" id="3.20.20.70:FF:000027">
    <property type="entry name" value="Dihydropyrimidine dehydrogenase [NADP(+)]"/>
    <property type="match status" value="1"/>
</dbReference>
<dbReference type="GO" id="GO:0006207">
    <property type="term" value="P:'de novo' pyrimidine nucleobase biosynthetic process"/>
    <property type="evidence" value="ECO:0007669"/>
    <property type="project" value="InterPro"/>
</dbReference>
<dbReference type="PIRSF" id="PIRSF000164">
    <property type="entry name" value="DHO_oxidase"/>
    <property type="match status" value="1"/>
</dbReference>
<keyword evidence="5 9" id="KW-0285">Flavoprotein</keyword>
<dbReference type="NCBIfam" id="NF005574">
    <property type="entry name" value="PRK07259.1"/>
    <property type="match status" value="1"/>
</dbReference>
<evidence type="ECO:0000256" key="2">
    <source>
        <dbReference type="ARBA" id="ARBA00004725"/>
    </source>
</evidence>
<evidence type="ECO:0000256" key="8">
    <source>
        <dbReference type="ARBA" id="ARBA00023002"/>
    </source>
</evidence>
<proteinExistence type="inferred from homology"/>
<keyword evidence="4 9" id="KW-0963">Cytoplasm</keyword>
<feature type="binding site" evidence="9">
    <location>
        <position position="22"/>
    </location>
    <ligand>
        <name>FMN</name>
        <dbReference type="ChEBI" id="CHEBI:58210"/>
    </ligand>
</feature>
<comment type="catalytic activity">
    <reaction evidence="9">
        <text>(S)-dihydroorotate + A = orotate + AH2</text>
        <dbReference type="Rhea" id="RHEA:18073"/>
        <dbReference type="ChEBI" id="CHEBI:13193"/>
        <dbReference type="ChEBI" id="CHEBI:17499"/>
        <dbReference type="ChEBI" id="CHEBI:30839"/>
        <dbReference type="ChEBI" id="CHEBI:30864"/>
    </reaction>
</comment>
<dbReference type="PROSITE" id="PS00912">
    <property type="entry name" value="DHODEHASE_2"/>
    <property type="match status" value="1"/>
</dbReference>
<dbReference type="Gene3D" id="3.20.20.70">
    <property type="entry name" value="Aldolase class I"/>
    <property type="match status" value="1"/>
</dbReference>
<dbReference type="PROSITE" id="PS00911">
    <property type="entry name" value="DHODEHASE_1"/>
    <property type="match status" value="1"/>
</dbReference>
<dbReference type="EC" id="1.3.-.-" evidence="9"/>
<dbReference type="GO" id="GO:0005737">
    <property type="term" value="C:cytoplasm"/>
    <property type="evidence" value="ECO:0007669"/>
    <property type="project" value="UniProtKB-SubCell"/>
</dbReference>
<keyword evidence="7 9" id="KW-0665">Pyrimidine biosynthesis</keyword>
<dbReference type="CDD" id="cd04740">
    <property type="entry name" value="DHOD_1B_like"/>
    <property type="match status" value="1"/>
</dbReference>
<evidence type="ECO:0000256" key="6">
    <source>
        <dbReference type="ARBA" id="ARBA00022643"/>
    </source>
</evidence>